<keyword evidence="2" id="KW-1185">Reference proteome</keyword>
<name>A0ABP5UAR4_9ACTN</name>
<dbReference type="Proteomes" id="UP001501444">
    <property type="component" value="Unassembled WGS sequence"/>
</dbReference>
<dbReference type="EMBL" id="BAAARV010000078">
    <property type="protein sequence ID" value="GAA2375061.1"/>
    <property type="molecule type" value="Genomic_DNA"/>
</dbReference>
<proteinExistence type="predicted"/>
<evidence type="ECO:0000313" key="2">
    <source>
        <dbReference type="Proteomes" id="UP001501444"/>
    </source>
</evidence>
<sequence>MGWDYYGVRDPARLDDRDNWSGGFYELDIELGEAGPERLQSALTRLWAAARVEGCYADPRIYGGDEMAAVPLQVSSLEEHGLLAGTVALPSCHRVVCACTSVEFDDGQRWLTLNLPLGALGRTDRRIGAFPFGEDGGPVSLRWRHPLDAWLGTVADAVHAEVGIACAVIGFEIDVGKDAASFAAGLPEQRREAIALPGPDGLVHTPANR</sequence>
<reference evidence="2" key="1">
    <citation type="journal article" date="2019" name="Int. J. Syst. Evol. Microbiol.">
        <title>The Global Catalogue of Microorganisms (GCM) 10K type strain sequencing project: providing services to taxonomists for standard genome sequencing and annotation.</title>
        <authorList>
            <consortium name="The Broad Institute Genomics Platform"/>
            <consortium name="The Broad Institute Genome Sequencing Center for Infectious Disease"/>
            <person name="Wu L."/>
            <person name="Ma J."/>
        </authorList>
    </citation>
    <scope>NUCLEOTIDE SEQUENCE [LARGE SCALE GENOMIC DNA]</scope>
    <source>
        <strain evidence="2">JCM 3272</strain>
    </source>
</reference>
<organism evidence="1 2">
    <name type="scientific">Dactylosporangium salmoneum</name>
    <dbReference type="NCBI Taxonomy" id="53361"/>
    <lineage>
        <taxon>Bacteria</taxon>
        <taxon>Bacillati</taxon>
        <taxon>Actinomycetota</taxon>
        <taxon>Actinomycetes</taxon>
        <taxon>Micromonosporales</taxon>
        <taxon>Micromonosporaceae</taxon>
        <taxon>Dactylosporangium</taxon>
    </lineage>
</organism>
<comment type="caution">
    <text evidence="1">The sequence shown here is derived from an EMBL/GenBank/DDBJ whole genome shotgun (WGS) entry which is preliminary data.</text>
</comment>
<gene>
    <name evidence="1" type="ORF">GCM10010170_078410</name>
</gene>
<evidence type="ECO:0000313" key="1">
    <source>
        <dbReference type="EMBL" id="GAA2375061.1"/>
    </source>
</evidence>
<protein>
    <submittedName>
        <fullName evidence="1">Uncharacterized protein</fullName>
    </submittedName>
</protein>
<accession>A0ABP5UAR4</accession>